<evidence type="ECO:0000256" key="5">
    <source>
        <dbReference type="ARBA" id="ARBA00022673"/>
    </source>
</evidence>
<evidence type="ECO:0000259" key="18">
    <source>
        <dbReference type="Pfam" id="PF04678"/>
    </source>
</evidence>
<evidence type="ECO:0000256" key="3">
    <source>
        <dbReference type="ARBA" id="ARBA00022448"/>
    </source>
</evidence>
<evidence type="ECO:0000256" key="8">
    <source>
        <dbReference type="ARBA" id="ARBA00022837"/>
    </source>
</evidence>
<evidence type="ECO:0000256" key="1">
    <source>
        <dbReference type="ARBA" id="ARBA00004448"/>
    </source>
</evidence>
<dbReference type="InterPro" id="IPR006769">
    <property type="entry name" value="MCU_C"/>
</dbReference>
<dbReference type="InterPro" id="IPR039055">
    <property type="entry name" value="MCU_fam"/>
</dbReference>
<comment type="function">
    <text evidence="15">Mitochondrial inner membrane calcium uniporter that mediates calcium uptake into mitochondria. Mitochondrial calcium homeostasis plays key roles in cellular physiology and regulates cell bioenergetics, cytoplasmic calcium signals and activation of cell death pathways.</text>
</comment>
<keyword evidence="10 15" id="KW-0406">Ion transport</keyword>
<proteinExistence type="inferred from homology"/>
<dbReference type="PANTHER" id="PTHR13462">
    <property type="entry name" value="CALCIUM UNIPORTER PROTEIN, MITOCHONDRIAL"/>
    <property type="match status" value="1"/>
</dbReference>
<feature type="compositionally biased region" description="Basic and acidic residues" evidence="17">
    <location>
        <begin position="117"/>
        <end position="129"/>
    </location>
</feature>
<evidence type="ECO:0000256" key="7">
    <source>
        <dbReference type="ARBA" id="ARBA00022792"/>
    </source>
</evidence>
<dbReference type="EMBL" id="HBUF01384919">
    <property type="protein sequence ID" value="CAG6731786.1"/>
    <property type="molecule type" value="Transcribed_RNA"/>
</dbReference>
<feature type="transmembrane region" description="Helical" evidence="15">
    <location>
        <begin position="254"/>
        <end position="274"/>
    </location>
</feature>
<organism evidence="19">
    <name type="scientific">Cacopsylla melanoneura</name>
    <dbReference type="NCBI Taxonomy" id="428564"/>
    <lineage>
        <taxon>Eukaryota</taxon>
        <taxon>Metazoa</taxon>
        <taxon>Ecdysozoa</taxon>
        <taxon>Arthropoda</taxon>
        <taxon>Hexapoda</taxon>
        <taxon>Insecta</taxon>
        <taxon>Pterygota</taxon>
        <taxon>Neoptera</taxon>
        <taxon>Paraneoptera</taxon>
        <taxon>Hemiptera</taxon>
        <taxon>Sternorrhyncha</taxon>
        <taxon>Psylloidea</taxon>
        <taxon>Psyllidae</taxon>
        <taxon>Psyllinae</taxon>
        <taxon>Cacopsylla</taxon>
    </lineage>
</organism>
<keyword evidence="6 15" id="KW-0812">Transmembrane</keyword>
<feature type="domain" description="Calcium uniporter protein C-terminal" evidence="18">
    <location>
        <begin position="172"/>
        <end position="338"/>
    </location>
</feature>
<comment type="subcellular location">
    <subcellularLocation>
        <location evidence="1 15">Mitochondrion inner membrane</location>
        <topology evidence="1 15">Multi-pass membrane protein</topology>
    </subcellularLocation>
</comment>
<dbReference type="GO" id="GO:0051560">
    <property type="term" value="P:mitochondrial calcium ion homeostasis"/>
    <property type="evidence" value="ECO:0007669"/>
    <property type="project" value="UniProtKB-UniRule"/>
</dbReference>
<evidence type="ECO:0000256" key="9">
    <source>
        <dbReference type="ARBA" id="ARBA00022989"/>
    </source>
</evidence>
<name>A0A8D8YMW4_9HEMI</name>
<dbReference type="Pfam" id="PF04678">
    <property type="entry name" value="MCU"/>
    <property type="match status" value="1"/>
</dbReference>
<dbReference type="GO" id="GO:1990246">
    <property type="term" value="C:uniplex complex"/>
    <property type="evidence" value="ECO:0007669"/>
    <property type="project" value="TreeGrafter"/>
</dbReference>
<dbReference type="PANTHER" id="PTHR13462:SF10">
    <property type="entry name" value="CALCIUM UNIPORTER PROTEIN, MITOCHONDRIAL"/>
    <property type="match status" value="1"/>
</dbReference>
<keyword evidence="4 15" id="KW-0109">Calcium transport</keyword>
<comment type="similarity">
    <text evidence="2 15">Belongs to the MCU (TC 1.A.77) family.</text>
</comment>
<evidence type="ECO:0000256" key="6">
    <source>
        <dbReference type="ARBA" id="ARBA00022692"/>
    </source>
</evidence>
<evidence type="ECO:0000256" key="17">
    <source>
        <dbReference type="SAM" id="MobiDB-lite"/>
    </source>
</evidence>
<evidence type="ECO:0000256" key="2">
    <source>
        <dbReference type="ARBA" id="ARBA00005653"/>
    </source>
</evidence>
<evidence type="ECO:0000256" key="16">
    <source>
        <dbReference type="SAM" id="Coils"/>
    </source>
</evidence>
<keyword evidence="12 15" id="KW-0472">Membrane</keyword>
<comment type="catalytic activity">
    <reaction evidence="14">
        <text>Ca(2+)(in) = Ca(2+)(out)</text>
        <dbReference type="Rhea" id="RHEA:29671"/>
        <dbReference type="ChEBI" id="CHEBI:29108"/>
    </reaction>
</comment>
<feature type="coiled-coil region" evidence="16">
    <location>
        <begin position="202"/>
        <end position="247"/>
    </location>
</feature>
<feature type="transmembrane region" description="Helical" evidence="15">
    <location>
        <begin position="286"/>
        <end position="304"/>
    </location>
</feature>
<evidence type="ECO:0000256" key="4">
    <source>
        <dbReference type="ARBA" id="ARBA00022568"/>
    </source>
</evidence>
<reference evidence="19" key="1">
    <citation type="submission" date="2021-05" db="EMBL/GenBank/DDBJ databases">
        <authorList>
            <person name="Alioto T."/>
            <person name="Alioto T."/>
            <person name="Gomez Garrido J."/>
        </authorList>
    </citation>
    <scope>NUCLEOTIDE SEQUENCE</scope>
</reference>
<accession>A0A8D8YMW4</accession>
<evidence type="ECO:0000313" key="19">
    <source>
        <dbReference type="EMBL" id="CAG6731785.1"/>
    </source>
</evidence>
<evidence type="ECO:0000256" key="15">
    <source>
        <dbReference type="RuleBase" id="RU367035"/>
    </source>
</evidence>
<dbReference type="GO" id="GO:0015292">
    <property type="term" value="F:uniporter activity"/>
    <property type="evidence" value="ECO:0007669"/>
    <property type="project" value="UniProtKB-UniRule"/>
</dbReference>
<dbReference type="GO" id="GO:0005262">
    <property type="term" value="F:calcium channel activity"/>
    <property type="evidence" value="ECO:0007669"/>
    <property type="project" value="UniProtKB-UniRule"/>
</dbReference>
<keyword evidence="5 15" id="KW-0107">Calcium channel</keyword>
<keyword evidence="9 15" id="KW-1133">Transmembrane helix</keyword>
<keyword evidence="8 15" id="KW-0106">Calcium</keyword>
<evidence type="ECO:0000256" key="14">
    <source>
        <dbReference type="ARBA" id="ARBA00036634"/>
    </source>
</evidence>
<feature type="region of interest" description="Disordered" evidence="17">
    <location>
        <begin position="106"/>
        <end position="162"/>
    </location>
</feature>
<evidence type="ECO:0000256" key="10">
    <source>
        <dbReference type="ARBA" id="ARBA00023065"/>
    </source>
</evidence>
<keyword evidence="16" id="KW-0175">Coiled coil</keyword>
<evidence type="ECO:0000256" key="12">
    <source>
        <dbReference type="ARBA" id="ARBA00023136"/>
    </source>
</evidence>
<feature type="region of interest" description="Disordered" evidence="17">
    <location>
        <begin position="38"/>
        <end position="57"/>
    </location>
</feature>
<keyword evidence="3 15" id="KW-0813">Transport</keyword>
<dbReference type="GO" id="GO:0036444">
    <property type="term" value="P:calcium import into the mitochondrion"/>
    <property type="evidence" value="ECO:0007669"/>
    <property type="project" value="TreeGrafter"/>
</dbReference>
<evidence type="ECO:0000256" key="11">
    <source>
        <dbReference type="ARBA" id="ARBA00023128"/>
    </source>
</evidence>
<dbReference type="EMBL" id="HBUF01384918">
    <property type="protein sequence ID" value="CAG6731785.1"/>
    <property type="molecule type" value="Transcribed_RNA"/>
</dbReference>
<keyword evidence="13 15" id="KW-0407">Ion channel</keyword>
<sequence>MFARLTVFRLRSFSIVNFHCVSVCRVSDFSKENNAIRKSPALESPQPSLSVGTNRGRIRQKSSLAEGKLESQQIASIVKLPSDTVKVRQIQSCECLSDDKFDRANHASLNEGFPDSNRIKSNEETDHKLGPWRGQSKKDESKGIENSMKLRNSVKTESSSPVQSLFNDQNLLDINNVKFAVNNTEDKLTKEDLERFSHIRHLVRQLNEALNVEQQHDRQEKELQKQLETIKTKLEPLENQKQSLELNAGRHTNLAKWVGLGLMGMQFGILARLTWWEYSWDIMEPVTYFVTFGTAMGVYAYHAVIKHPSQKEYLDRVFLNEIYKRAKTGGFPLDEYNGLKNECARLEHDLKRLRNPLNLAYKGKEE</sequence>
<evidence type="ECO:0000256" key="13">
    <source>
        <dbReference type="ARBA" id="ARBA00023303"/>
    </source>
</evidence>
<dbReference type="AlphaFoldDB" id="A0A8D8YMW4"/>
<keyword evidence="7 15" id="KW-0999">Mitochondrion inner membrane</keyword>
<feature type="compositionally biased region" description="Polar residues" evidence="17">
    <location>
        <begin position="149"/>
        <end position="162"/>
    </location>
</feature>
<comment type="domain">
    <text evidence="15">The selectivity filter, in which calcium ions are arranged in single file, is composed of two acidic rings separated by one helical turn along the central axis of the channel pore.</text>
</comment>
<keyword evidence="11 15" id="KW-0496">Mitochondrion</keyword>
<protein>
    <recommendedName>
        <fullName evidence="15">Calcium uniporter protein</fullName>
    </recommendedName>
</protein>